<dbReference type="HOGENOM" id="CLU_054781_0_0_1"/>
<gene>
    <name evidence="2" type="ORF">ATEG_03413</name>
</gene>
<organism evidence="2 3">
    <name type="scientific">Aspergillus terreus (strain NIH 2624 / FGSC A1156)</name>
    <dbReference type="NCBI Taxonomy" id="341663"/>
    <lineage>
        <taxon>Eukaryota</taxon>
        <taxon>Fungi</taxon>
        <taxon>Dikarya</taxon>
        <taxon>Ascomycota</taxon>
        <taxon>Pezizomycotina</taxon>
        <taxon>Eurotiomycetes</taxon>
        <taxon>Eurotiomycetidae</taxon>
        <taxon>Eurotiales</taxon>
        <taxon>Aspergillaceae</taxon>
        <taxon>Aspergillus</taxon>
        <taxon>Aspergillus subgen. Circumdati</taxon>
    </lineage>
</organism>
<feature type="compositionally biased region" description="Polar residues" evidence="1">
    <location>
        <begin position="158"/>
        <end position="168"/>
    </location>
</feature>
<feature type="compositionally biased region" description="Polar residues" evidence="1">
    <location>
        <begin position="68"/>
        <end position="82"/>
    </location>
</feature>
<evidence type="ECO:0000313" key="2">
    <source>
        <dbReference type="EMBL" id="EAU36687.1"/>
    </source>
</evidence>
<dbReference type="VEuPathDB" id="FungiDB:ATEG_03413"/>
<dbReference type="eggNOG" id="ENOG502S7XT">
    <property type="taxonomic scope" value="Eukaryota"/>
</dbReference>
<evidence type="ECO:0000256" key="1">
    <source>
        <dbReference type="SAM" id="MobiDB-lite"/>
    </source>
</evidence>
<dbReference type="Proteomes" id="UP000007963">
    <property type="component" value="Unassembled WGS sequence"/>
</dbReference>
<dbReference type="RefSeq" id="XP_001212591.1">
    <property type="nucleotide sequence ID" value="XM_001212591.1"/>
</dbReference>
<dbReference type="GeneID" id="4317595"/>
<dbReference type="STRING" id="341663.Q0CSC1"/>
<feature type="compositionally biased region" description="Low complexity" evidence="1">
    <location>
        <begin position="48"/>
        <end position="67"/>
    </location>
</feature>
<feature type="region of interest" description="Disordered" evidence="1">
    <location>
        <begin position="206"/>
        <end position="248"/>
    </location>
</feature>
<dbReference type="OrthoDB" id="2530523at2759"/>
<reference evidence="3" key="1">
    <citation type="submission" date="2005-09" db="EMBL/GenBank/DDBJ databases">
        <title>Annotation of the Aspergillus terreus NIH2624 genome.</title>
        <authorList>
            <person name="Birren B.W."/>
            <person name="Lander E.S."/>
            <person name="Galagan J.E."/>
            <person name="Nusbaum C."/>
            <person name="Devon K."/>
            <person name="Henn M."/>
            <person name="Ma L.-J."/>
            <person name="Jaffe D.B."/>
            <person name="Butler J."/>
            <person name="Alvarez P."/>
            <person name="Gnerre S."/>
            <person name="Grabherr M."/>
            <person name="Kleber M."/>
            <person name="Mauceli E.W."/>
            <person name="Brockman W."/>
            <person name="Rounsley S."/>
            <person name="Young S.K."/>
            <person name="LaButti K."/>
            <person name="Pushparaj V."/>
            <person name="DeCaprio D."/>
            <person name="Crawford M."/>
            <person name="Koehrsen M."/>
            <person name="Engels R."/>
            <person name="Montgomery P."/>
            <person name="Pearson M."/>
            <person name="Howarth C."/>
            <person name="Larson L."/>
            <person name="Luoma S."/>
            <person name="White J."/>
            <person name="Alvarado L."/>
            <person name="Kodira C.D."/>
            <person name="Zeng Q."/>
            <person name="Oleary S."/>
            <person name="Yandava C."/>
            <person name="Denning D.W."/>
            <person name="Nierman W.C."/>
            <person name="Milne T."/>
            <person name="Madden K."/>
        </authorList>
    </citation>
    <scope>NUCLEOTIDE SEQUENCE [LARGE SCALE GENOMIC DNA]</scope>
    <source>
        <strain evidence="3">NIH 2624 / FGSC A1156</strain>
    </source>
</reference>
<feature type="compositionally biased region" description="Pro residues" evidence="1">
    <location>
        <begin position="275"/>
        <end position="286"/>
    </location>
</feature>
<dbReference type="AlphaFoldDB" id="Q0CSC1"/>
<feature type="compositionally biased region" description="Low complexity" evidence="1">
    <location>
        <begin position="217"/>
        <end position="236"/>
    </location>
</feature>
<feature type="compositionally biased region" description="Low complexity" evidence="1">
    <location>
        <begin position="169"/>
        <end position="179"/>
    </location>
</feature>
<sequence>MDPNGYAMQPPQQHPAGYPMPTQSPQQFPYYPNAMPSFPQPKNQQQFAGMPMQPVGPGGAMMPAGYPQQSPGQDANGKTRSSAAGPHANFSAPFSQPPIPASMNQFLPPQSAPTTAANLPTTTAASFPPNMTSIPANNMLPAQSQQQQQQTQPHQQQRAMSQSSTTQGAVPPAAQSPAASREKARVSVLLDINSMLLQEVVNLQAAGKAGGPPPQPGSQDSNNPSPSSDQASDAAKGPTQKPSPEYVDCMRRLQANLAYLANIADRAKKSGGVPPQAPAIMTPPPHMQSMNDIYTKLSELFPRSAQGGTPQPGSQGVQGNGNPSPSPASESVI</sequence>
<name>Q0CSC1_ASPTN</name>
<accession>Q0CSC1</accession>
<feature type="compositionally biased region" description="Low complexity" evidence="1">
    <location>
        <begin position="143"/>
        <end position="157"/>
    </location>
</feature>
<feature type="compositionally biased region" description="Low complexity" evidence="1">
    <location>
        <begin position="112"/>
        <end position="125"/>
    </location>
</feature>
<dbReference type="EMBL" id="CH476597">
    <property type="protein sequence ID" value="EAU36687.1"/>
    <property type="molecule type" value="Genomic_DNA"/>
</dbReference>
<protein>
    <submittedName>
        <fullName evidence="2">Uncharacterized protein</fullName>
    </submittedName>
</protein>
<feature type="compositionally biased region" description="Polar residues" evidence="1">
    <location>
        <begin position="129"/>
        <end position="142"/>
    </location>
</feature>
<feature type="compositionally biased region" description="Polar residues" evidence="1">
    <location>
        <begin position="306"/>
        <end position="333"/>
    </location>
</feature>
<evidence type="ECO:0000313" key="3">
    <source>
        <dbReference type="Proteomes" id="UP000007963"/>
    </source>
</evidence>
<feature type="region of interest" description="Disordered" evidence="1">
    <location>
        <begin position="1"/>
        <end position="181"/>
    </location>
</feature>
<feature type="region of interest" description="Disordered" evidence="1">
    <location>
        <begin position="268"/>
        <end position="333"/>
    </location>
</feature>
<proteinExistence type="predicted"/>
<dbReference type="OMA" id="QPGPAIM"/>